<dbReference type="EMBL" id="FNVA01000002">
    <property type="protein sequence ID" value="SEG03555.1"/>
    <property type="molecule type" value="Genomic_DNA"/>
</dbReference>
<organism evidence="1 2">
    <name type="scientific">Bryocella elongata</name>
    <dbReference type="NCBI Taxonomy" id="863522"/>
    <lineage>
        <taxon>Bacteria</taxon>
        <taxon>Pseudomonadati</taxon>
        <taxon>Acidobacteriota</taxon>
        <taxon>Terriglobia</taxon>
        <taxon>Terriglobales</taxon>
        <taxon>Acidobacteriaceae</taxon>
        <taxon>Bryocella</taxon>
    </lineage>
</organism>
<gene>
    <name evidence="1" type="ORF">SAMN05421819_1767</name>
</gene>
<proteinExistence type="predicted"/>
<evidence type="ECO:0000313" key="1">
    <source>
        <dbReference type="EMBL" id="SEG03555.1"/>
    </source>
</evidence>
<keyword evidence="2" id="KW-1185">Reference proteome</keyword>
<reference evidence="1 2" key="1">
    <citation type="submission" date="2016-10" db="EMBL/GenBank/DDBJ databases">
        <authorList>
            <person name="de Groot N.N."/>
        </authorList>
    </citation>
    <scope>NUCLEOTIDE SEQUENCE [LARGE SCALE GENOMIC DNA]</scope>
    <source>
        <strain evidence="1 2">DSM 22489</strain>
    </source>
</reference>
<dbReference type="AlphaFoldDB" id="A0A1H5WW74"/>
<accession>A0A1H5WW74</accession>
<name>A0A1H5WW74_9BACT</name>
<dbReference type="Proteomes" id="UP000236728">
    <property type="component" value="Unassembled WGS sequence"/>
</dbReference>
<evidence type="ECO:0000313" key="2">
    <source>
        <dbReference type="Proteomes" id="UP000236728"/>
    </source>
</evidence>
<sequence>MGFFCVWNRGRIATLLALGFPPPRVPRILFTLTRFLRPRQSPFTFPSHANHRDHYPPAPPPGAHRLLQSSAEILFLRSGKCWL</sequence>
<protein>
    <submittedName>
        <fullName evidence="1">Uncharacterized protein</fullName>
    </submittedName>
</protein>